<accession>A0A4U6QFR9</accession>
<name>A0A4U6QFR9_9ACTN</name>
<dbReference type="PRINTS" id="PR01036">
    <property type="entry name" value="TCRTETB"/>
</dbReference>
<feature type="transmembrane region" description="Helical" evidence="6">
    <location>
        <begin position="84"/>
        <end position="106"/>
    </location>
</feature>
<keyword evidence="2" id="KW-0813">Transport</keyword>
<evidence type="ECO:0000256" key="1">
    <source>
        <dbReference type="ARBA" id="ARBA00004651"/>
    </source>
</evidence>
<dbReference type="AlphaFoldDB" id="A0A4U6QFR9"/>
<proteinExistence type="predicted"/>
<dbReference type="InterPro" id="IPR036259">
    <property type="entry name" value="MFS_trans_sf"/>
</dbReference>
<dbReference type="Proteomes" id="UP000306985">
    <property type="component" value="Unassembled WGS sequence"/>
</dbReference>
<feature type="transmembrane region" description="Helical" evidence="6">
    <location>
        <begin position="384"/>
        <end position="407"/>
    </location>
</feature>
<comment type="caution">
    <text evidence="8">The sequence shown here is derived from an EMBL/GenBank/DDBJ whole genome shotgun (WGS) entry which is preliminary data.</text>
</comment>
<feature type="domain" description="Major facilitator superfamily (MFS) profile" evidence="7">
    <location>
        <begin position="1"/>
        <end position="435"/>
    </location>
</feature>
<evidence type="ECO:0000259" key="7">
    <source>
        <dbReference type="PROSITE" id="PS50850"/>
    </source>
</evidence>
<keyword evidence="4 6" id="KW-1133">Transmembrane helix</keyword>
<feature type="transmembrane region" description="Helical" evidence="6">
    <location>
        <begin position="118"/>
        <end position="144"/>
    </location>
</feature>
<evidence type="ECO:0000256" key="3">
    <source>
        <dbReference type="ARBA" id="ARBA00022692"/>
    </source>
</evidence>
<keyword evidence="3 6" id="KW-0812">Transmembrane</keyword>
<evidence type="ECO:0000256" key="6">
    <source>
        <dbReference type="SAM" id="Phobius"/>
    </source>
</evidence>
<organism evidence="8 9">
    <name type="scientific">Nakamurella flava</name>
    <dbReference type="NCBI Taxonomy" id="2576308"/>
    <lineage>
        <taxon>Bacteria</taxon>
        <taxon>Bacillati</taxon>
        <taxon>Actinomycetota</taxon>
        <taxon>Actinomycetes</taxon>
        <taxon>Nakamurellales</taxon>
        <taxon>Nakamurellaceae</taxon>
        <taxon>Nakamurella</taxon>
    </lineage>
</organism>
<dbReference type="GO" id="GO:0022857">
    <property type="term" value="F:transmembrane transporter activity"/>
    <property type="evidence" value="ECO:0007669"/>
    <property type="project" value="InterPro"/>
</dbReference>
<sequence>MVLVGLDTTIVNVGLPSIGEGLGVPTNELAWVIDAYTVTLASLLITSGALADRFGRRRMFRVGLTVFGLASVACALAPTVEALIAARVVQGVGASMLNPVALAIVAHTMTDPRERARALGFWGALFGISMAAGPLVGGVLIASFGWRSLFWINVPVIAVALLLVAVVIPESWGSRSRRVDLFGQVLLAVVLFLAVGLLIEAPRWGWTAPGTLVGVGVLALALPTFVAVERRTSEPLMELGLFHRPVFTAAVVGAVAAFVALSAALLLITVSTQHGRGWTPLQSGLAMGPMALAIVVFAPVSGLLVARGRAPLALTLAGVTVVVGAVAAGIAGVDGSLSVVLAAYAVIGAGLGLGNAPLTNTAISSLPVERAGVAGAITSTARQFGSALGIAAIGAILAGTQAVQVAAASLPGWLLVASCGAVLLGVAAICHGRRTPRPGRSRTPLPVTR</sequence>
<feature type="transmembrane region" description="Helical" evidence="6">
    <location>
        <begin position="413"/>
        <end position="432"/>
    </location>
</feature>
<dbReference type="CDD" id="cd17321">
    <property type="entry name" value="MFS_MMR_MDR_like"/>
    <property type="match status" value="1"/>
</dbReference>
<gene>
    <name evidence="8" type="ORF">FDO65_12120</name>
</gene>
<dbReference type="PANTHER" id="PTHR42718">
    <property type="entry name" value="MAJOR FACILITATOR SUPERFAMILY MULTIDRUG TRANSPORTER MFSC"/>
    <property type="match status" value="1"/>
</dbReference>
<dbReference type="InterPro" id="IPR011701">
    <property type="entry name" value="MFS"/>
</dbReference>
<dbReference type="OrthoDB" id="9781469at2"/>
<dbReference type="Pfam" id="PF07690">
    <property type="entry name" value="MFS_1"/>
    <property type="match status" value="1"/>
</dbReference>
<feature type="transmembrane region" description="Helical" evidence="6">
    <location>
        <begin position="339"/>
        <end position="363"/>
    </location>
</feature>
<evidence type="ECO:0000313" key="8">
    <source>
        <dbReference type="EMBL" id="TKV58961.1"/>
    </source>
</evidence>
<feature type="transmembrane region" description="Helical" evidence="6">
    <location>
        <begin position="284"/>
        <end position="305"/>
    </location>
</feature>
<dbReference type="InterPro" id="IPR020846">
    <property type="entry name" value="MFS_dom"/>
</dbReference>
<dbReference type="EMBL" id="SZZH01000003">
    <property type="protein sequence ID" value="TKV58961.1"/>
    <property type="molecule type" value="Genomic_DNA"/>
</dbReference>
<evidence type="ECO:0000256" key="4">
    <source>
        <dbReference type="ARBA" id="ARBA00022989"/>
    </source>
</evidence>
<evidence type="ECO:0000256" key="5">
    <source>
        <dbReference type="ARBA" id="ARBA00023136"/>
    </source>
</evidence>
<feature type="transmembrane region" description="Helical" evidence="6">
    <location>
        <begin position="249"/>
        <end position="272"/>
    </location>
</feature>
<keyword evidence="5 6" id="KW-0472">Membrane</keyword>
<comment type="subcellular location">
    <subcellularLocation>
        <location evidence="1">Cell membrane</location>
        <topology evidence="1">Multi-pass membrane protein</topology>
    </subcellularLocation>
</comment>
<protein>
    <submittedName>
        <fullName evidence="8">MFS transporter</fullName>
    </submittedName>
</protein>
<dbReference type="InterPro" id="IPR005829">
    <property type="entry name" value="Sugar_transporter_CS"/>
</dbReference>
<feature type="transmembrane region" description="Helical" evidence="6">
    <location>
        <begin position="312"/>
        <end position="333"/>
    </location>
</feature>
<dbReference type="Gene3D" id="1.20.1250.20">
    <property type="entry name" value="MFS general substrate transporter like domains"/>
    <property type="match status" value="1"/>
</dbReference>
<feature type="transmembrane region" description="Helical" evidence="6">
    <location>
        <begin position="29"/>
        <end position="50"/>
    </location>
</feature>
<evidence type="ECO:0000256" key="2">
    <source>
        <dbReference type="ARBA" id="ARBA00022448"/>
    </source>
</evidence>
<dbReference type="PROSITE" id="PS00216">
    <property type="entry name" value="SUGAR_TRANSPORT_1"/>
    <property type="match status" value="1"/>
</dbReference>
<feature type="transmembrane region" description="Helical" evidence="6">
    <location>
        <begin position="205"/>
        <end position="228"/>
    </location>
</feature>
<dbReference type="Gene3D" id="1.20.1720.10">
    <property type="entry name" value="Multidrug resistance protein D"/>
    <property type="match status" value="1"/>
</dbReference>
<evidence type="ECO:0000313" key="9">
    <source>
        <dbReference type="Proteomes" id="UP000306985"/>
    </source>
</evidence>
<feature type="transmembrane region" description="Helical" evidence="6">
    <location>
        <begin position="62"/>
        <end position="78"/>
    </location>
</feature>
<dbReference type="PANTHER" id="PTHR42718:SF9">
    <property type="entry name" value="MAJOR FACILITATOR SUPERFAMILY MULTIDRUG TRANSPORTER MFSC"/>
    <property type="match status" value="1"/>
</dbReference>
<feature type="transmembrane region" description="Helical" evidence="6">
    <location>
        <begin position="150"/>
        <end position="169"/>
    </location>
</feature>
<keyword evidence="9" id="KW-1185">Reference proteome</keyword>
<feature type="transmembrane region" description="Helical" evidence="6">
    <location>
        <begin position="181"/>
        <end position="199"/>
    </location>
</feature>
<dbReference type="PROSITE" id="PS50850">
    <property type="entry name" value="MFS"/>
    <property type="match status" value="1"/>
</dbReference>
<reference evidence="8 9" key="1">
    <citation type="submission" date="2019-05" db="EMBL/GenBank/DDBJ databases">
        <title>Nakamurella sp. N5BH11, whole genome shotgun sequence.</title>
        <authorList>
            <person name="Tuo L."/>
        </authorList>
    </citation>
    <scope>NUCLEOTIDE SEQUENCE [LARGE SCALE GENOMIC DNA]</scope>
    <source>
        <strain evidence="8 9">N5BH11</strain>
    </source>
</reference>
<dbReference type="SUPFAM" id="SSF103473">
    <property type="entry name" value="MFS general substrate transporter"/>
    <property type="match status" value="1"/>
</dbReference>
<dbReference type="GO" id="GO:0005886">
    <property type="term" value="C:plasma membrane"/>
    <property type="evidence" value="ECO:0007669"/>
    <property type="project" value="UniProtKB-SubCell"/>
</dbReference>